<keyword evidence="1" id="KW-0645">Protease</keyword>
<dbReference type="Gene3D" id="1.10.150.20">
    <property type="entry name" value="5' to 3' exonuclease, C-terminal subdomain"/>
    <property type="match status" value="1"/>
</dbReference>
<feature type="non-terminal residue" evidence="7">
    <location>
        <position position="1"/>
    </location>
</feature>
<dbReference type="GO" id="GO:0008237">
    <property type="term" value="F:metallopeptidase activity"/>
    <property type="evidence" value="ECO:0007669"/>
    <property type="project" value="UniProtKB-KW"/>
</dbReference>
<dbReference type="AlphaFoldDB" id="X1SNQ7"/>
<dbReference type="GO" id="GO:0046872">
    <property type="term" value="F:metal ion binding"/>
    <property type="evidence" value="ECO:0007669"/>
    <property type="project" value="UniProtKB-KW"/>
</dbReference>
<dbReference type="InterPro" id="IPR010994">
    <property type="entry name" value="RuvA_2-like"/>
</dbReference>
<dbReference type="PROSITE" id="PS01302">
    <property type="entry name" value="UPF0758"/>
    <property type="match status" value="1"/>
</dbReference>
<accession>X1SNQ7</accession>
<dbReference type="PANTHER" id="PTHR30471:SF3">
    <property type="entry name" value="UPF0758 PROTEIN YEES-RELATED"/>
    <property type="match status" value="1"/>
</dbReference>
<dbReference type="Gene3D" id="3.40.140.10">
    <property type="entry name" value="Cytidine Deaminase, domain 2"/>
    <property type="match status" value="1"/>
</dbReference>
<name>X1SNQ7_9ZZZZ</name>
<evidence type="ECO:0000259" key="6">
    <source>
        <dbReference type="PROSITE" id="PS50249"/>
    </source>
</evidence>
<dbReference type="CDD" id="cd08071">
    <property type="entry name" value="MPN_DUF2466"/>
    <property type="match status" value="1"/>
</dbReference>
<dbReference type="InterPro" id="IPR001405">
    <property type="entry name" value="UPF0758"/>
</dbReference>
<dbReference type="InterPro" id="IPR025657">
    <property type="entry name" value="RadC_JAB"/>
</dbReference>
<evidence type="ECO:0000256" key="3">
    <source>
        <dbReference type="ARBA" id="ARBA00022801"/>
    </source>
</evidence>
<dbReference type="GO" id="GO:0006508">
    <property type="term" value="P:proteolysis"/>
    <property type="evidence" value="ECO:0007669"/>
    <property type="project" value="UniProtKB-KW"/>
</dbReference>
<sequence length="214" mass="24234">KMPSKDISLGHRKRLREKFIKSGLKGFHDYEIIELLLTLGSPRKDCKQPAKEAIKRFKTLRGVLEAAPEELQQIDGVGPHSAFGLKLVQEVAREFLKEKIIDKPVYKSSQEIFDFLYHSMRDLKKEVFKVIYLNSQNQIIDTADLFEGTISSSSISPREVIVTAIKHNAVSLIFAHNHPSGNPEPSQSDKELTRDLVYAGSIMQIRVLDHIIIG</sequence>
<organism evidence="7">
    <name type="scientific">marine sediment metagenome</name>
    <dbReference type="NCBI Taxonomy" id="412755"/>
    <lineage>
        <taxon>unclassified sequences</taxon>
        <taxon>metagenomes</taxon>
        <taxon>ecological metagenomes</taxon>
    </lineage>
</organism>
<keyword evidence="5" id="KW-0482">Metalloprotease</keyword>
<dbReference type="SUPFAM" id="SSF47781">
    <property type="entry name" value="RuvA domain 2-like"/>
    <property type="match status" value="1"/>
</dbReference>
<feature type="non-terminal residue" evidence="7">
    <location>
        <position position="214"/>
    </location>
</feature>
<proteinExistence type="predicted"/>
<dbReference type="Pfam" id="PF04002">
    <property type="entry name" value="RadC"/>
    <property type="match status" value="1"/>
</dbReference>
<evidence type="ECO:0000256" key="4">
    <source>
        <dbReference type="ARBA" id="ARBA00022833"/>
    </source>
</evidence>
<dbReference type="Pfam" id="PF20582">
    <property type="entry name" value="UPF0758_N"/>
    <property type="match status" value="1"/>
</dbReference>
<evidence type="ECO:0000256" key="1">
    <source>
        <dbReference type="ARBA" id="ARBA00022670"/>
    </source>
</evidence>
<dbReference type="NCBIfam" id="NF000642">
    <property type="entry name" value="PRK00024.1"/>
    <property type="match status" value="1"/>
</dbReference>
<protein>
    <recommendedName>
        <fullName evidence="6">MPN domain-containing protein</fullName>
    </recommendedName>
</protein>
<comment type="caution">
    <text evidence="7">The sequence shown here is derived from an EMBL/GenBank/DDBJ whole genome shotgun (WGS) entry which is preliminary data.</text>
</comment>
<keyword evidence="4" id="KW-0862">Zinc</keyword>
<keyword evidence="2" id="KW-0479">Metal-binding</keyword>
<reference evidence="7" key="1">
    <citation type="journal article" date="2014" name="Front. Microbiol.">
        <title>High frequency of phylogenetically diverse reductive dehalogenase-homologous genes in deep subseafloor sedimentary metagenomes.</title>
        <authorList>
            <person name="Kawai M."/>
            <person name="Futagami T."/>
            <person name="Toyoda A."/>
            <person name="Takaki Y."/>
            <person name="Nishi S."/>
            <person name="Hori S."/>
            <person name="Arai W."/>
            <person name="Tsubouchi T."/>
            <person name="Morono Y."/>
            <person name="Uchiyama I."/>
            <person name="Ito T."/>
            <person name="Fujiyama A."/>
            <person name="Inagaki F."/>
            <person name="Takami H."/>
        </authorList>
    </citation>
    <scope>NUCLEOTIDE SEQUENCE</scope>
    <source>
        <strain evidence="7">Expedition CK06-06</strain>
    </source>
</reference>
<dbReference type="InterPro" id="IPR046778">
    <property type="entry name" value="UPF0758_N"/>
</dbReference>
<dbReference type="PROSITE" id="PS50249">
    <property type="entry name" value="MPN"/>
    <property type="match status" value="1"/>
</dbReference>
<gene>
    <name evidence="7" type="ORF">S12H4_23024</name>
</gene>
<dbReference type="InterPro" id="IPR037518">
    <property type="entry name" value="MPN"/>
</dbReference>
<evidence type="ECO:0000256" key="5">
    <source>
        <dbReference type="ARBA" id="ARBA00023049"/>
    </source>
</evidence>
<dbReference type="NCBIfam" id="TIGR00608">
    <property type="entry name" value="radc"/>
    <property type="match status" value="1"/>
</dbReference>
<evidence type="ECO:0000256" key="2">
    <source>
        <dbReference type="ARBA" id="ARBA00022723"/>
    </source>
</evidence>
<dbReference type="EMBL" id="BARW01012137">
    <property type="protein sequence ID" value="GAI80791.1"/>
    <property type="molecule type" value="Genomic_DNA"/>
</dbReference>
<dbReference type="InterPro" id="IPR020891">
    <property type="entry name" value="UPF0758_CS"/>
</dbReference>
<evidence type="ECO:0000313" key="7">
    <source>
        <dbReference type="EMBL" id="GAI80791.1"/>
    </source>
</evidence>
<feature type="domain" description="MPN" evidence="6">
    <location>
        <begin position="105"/>
        <end position="214"/>
    </location>
</feature>
<dbReference type="PANTHER" id="PTHR30471">
    <property type="entry name" value="DNA REPAIR PROTEIN RADC"/>
    <property type="match status" value="1"/>
</dbReference>
<keyword evidence="3" id="KW-0378">Hydrolase</keyword>